<dbReference type="Proteomes" id="UP001239111">
    <property type="component" value="Chromosome 2"/>
</dbReference>
<reference evidence="1" key="1">
    <citation type="submission" date="2023-04" db="EMBL/GenBank/DDBJ databases">
        <title>A chromosome-level genome assembly of the parasitoid wasp Eretmocerus hayati.</title>
        <authorList>
            <person name="Zhong Y."/>
            <person name="Liu S."/>
            <person name="Liu Y."/>
        </authorList>
    </citation>
    <scope>NUCLEOTIDE SEQUENCE</scope>
    <source>
        <strain evidence="1">ZJU_SS_LIU_2023</strain>
    </source>
</reference>
<comment type="caution">
    <text evidence="1">The sequence shown here is derived from an EMBL/GenBank/DDBJ whole genome shotgun (WGS) entry which is preliminary data.</text>
</comment>
<accession>A0ACC2NZK2</accession>
<name>A0ACC2NZK2_9HYME</name>
<evidence type="ECO:0000313" key="1">
    <source>
        <dbReference type="EMBL" id="KAJ8676016.1"/>
    </source>
</evidence>
<proteinExistence type="predicted"/>
<evidence type="ECO:0000313" key="2">
    <source>
        <dbReference type="Proteomes" id="UP001239111"/>
    </source>
</evidence>
<keyword evidence="2" id="KW-1185">Reference proteome</keyword>
<protein>
    <submittedName>
        <fullName evidence="1">Uncharacterized protein</fullName>
    </submittedName>
</protein>
<gene>
    <name evidence="1" type="ORF">QAD02_011802</name>
</gene>
<dbReference type="EMBL" id="CM056742">
    <property type="protein sequence ID" value="KAJ8676016.1"/>
    <property type="molecule type" value="Genomic_DNA"/>
</dbReference>
<organism evidence="1 2">
    <name type="scientific">Eretmocerus hayati</name>
    <dbReference type="NCBI Taxonomy" id="131215"/>
    <lineage>
        <taxon>Eukaryota</taxon>
        <taxon>Metazoa</taxon>
        <taxon>Ecdysozoa</taxon>
        <taxon>Arthropoda</taxon>
        <taxon>Hexapoda</taxon>
        <taxon>Insecta</taxon>
        <taxon>Pterygota</taxon>
        <taxon>Neoptera</taxon>
        <taxon>Endopterygota</taxon>
        <taxon>Hymenoptera</taxon>
        <taxon>Apocrita</taxon>
        <taxon>Proctotrupomorpha</taxon>
        <taxon>Chalcidoidea</taxon>
        <taxon>Aphelinidae</taxon>
        <taxon>Aphelininae</taxon>
        <taxon>Eretmocerus</taxon>
    </lineage>
</organism>
<sequence>MSNLPVISLFKVSNFNRLLRNFHQSSVSYVNVKWREDNNLTRNPNSFGPLTNLPDYSFKDGRPTPYGSNQKKKIDQQRETLQRIKKLSDEVDYAKERYQRLVKETEEYRRQILERKLKRKGDRALLELTIDEPVPPEDQPKQNEDRIHSKN</sequence>